<dbReference type="KEGG" id="acz:Acaty_c2446"/>
<accession>A0A059ZXQ5</accession>
<dbReference type="EMBL" id="CP005986">
    <property type="protein sequence ID" value="AIA56290.1"/>
    <property type="molecule type" value="Genomic_DNA"/>
</dbReference>
<evidence type="ECO:0000313" key="2">
    <source>
        <dbReference type="EMBL" id="AIA56290.1"/>
    </source>
</evidence>
<evidence type="ECO:0000256" key="1">
    <source>
        <dbReference type="SAM" id="MobiDB-lite"/>
    </source>
</evidence>
<protein>
    <submittedName>
        <fullName evidence="2">Uncharacterized protein</fullName>
    </submittedName>
</protein>
<organism evidence="2 3">
    <name type="scientific">Acidithiobacillus caldus (strain ATCC 51756 / DSM 8584 / KU)</name>
    <dbReference type="NCBI Taxonomy" id="637389"/>
    <lineage>
        <taxon>Bacteria</taxon>
        <taxon>Pseudomonadati</taxon>
        <taxon>Pseudomonadota</taxon>
        <taxon>Acidithiobacillia</taxon>
        <taxon>Acidithiobacillales</taxon>
        <taxon>Acidithiobacillaceae</taxon>
        <taxon>Acidithiobacillus</taxon>
    </lineage>
</organism>
<dbReference type="AlphaFoldDB" id="A0A059ZXQ5"/>
<dbReference type="Proteomes" id="UP000005522">
    <property type="component" value="Chromosome"/>
</dbReference>
<dbReference type="eggNOG" id="COG1416">
    <property type="taxonomic scope" value="Bacteria"/>
</dbReference>
<gene>
    <name evidence="2" type="ORF">Acaty_c2446</name>
</gene>
<reference evidence="2 3" key="1">
    <citation type="journal article" date="2009" name="J. Bacteriol.">
        <title>Draft genome sequence of the extremely acidophilic bacterium Acidithiobacillus caldus ATCC 51756 reveals metabolic versatility in the genus Acidithiobacillus.</title>
        <authorList>
            <person name="Valdes J."/>
            <person name="Quatrini R."/>
            <person name="Hallberg K."/>
            <person name="Dopson M."/>
            <person name="Valenzuela P.D."/>
            <person name="Holmes D.S."/>
        </authorList>
    </citation>
    <scope>NUCLEOTIDE SEQUENCE [LARGE SCALE GENOMIC DNA]</scope>
    <source>
        <strain evidence="3">ATCC 51756 / DSM 8584 / KU</strain>
    </source>
</reference>
<dbReference type="RefSeq" id="WP_004869044.1">
    <property type="nucleotide sequence ID" value="NZ_CP005986.1"/>
</dbReference>
<name>A0A059ZXQ5_ACICK</name>
<proteinExistence type="predicted"/>
<sequence length="169" mass="19139">MNESDDTPPFPADRRRGGRGLALATGGEKQARHQHDQEVFHRLLALHAEIRRELHRTESGIRSLTTSENPEVVGLLHDHVPSMHRRLQENFGLRFWDPAFAELFAQHDKVQMEVTLLPNGVLVEECSDDPNVVRLIQAHGQIVSLFSARGFAQAQEASPLPEDYRRVLV</sequence>
<evidence type="ECO:0000313" key="3">
    <source>
        <dbReference type="Proteomes" id="UP000005522"/>
    </source>
</evidence>
<feature type="region of interest" description="Disordered" evidence="1">
    <location>
        <begin position="1"/>
        <end position="34"/>
    </location>
</feature>
<dbReference type="HOGENOM" id="CLU_1730575_0_0_6"/>